<feature type="binding site" evidence="9">
    <location>
        <begin position="158"/>
        <end position="161"/>
    </location>
    <ligand>
        <name>substrate</name>
    </ligand>
</feature>
<name>A0A5Q0UJB9_9ARCH</name>
<evidence type="ECO:0000259" key="11">
    <source>
        <dbReference type="SMART" id="SM00984"/>
    </source>
</evidence>
<evidence type="ECO:0000313" key="13">
    <source>
        <dbReference type="Proteomes" id="UP000377803"/>
    </source>
</evidence>
<evidence type="ECO:0000256" key="3">
    <source>
        <dbReference type="ARBA" id="ARBA00012954"/>
    </source>
</evidence>
<dbReference type="NCBIfam" id="TIGR03026">
    <property type="entry name" value="NDP-sugDHase"/>
    <property type="match status" value="1"/>
</dbReference>
<comment type="similarity">
    <text evidence="2 7">Belongs to the UDP-glucose/GDP-mannose dehydrogenase family.</text>
</comment>
<dbReference type="InterPro" id="IPR028357">
    <property type="entry name" value="UDPglc_DH_bac"/>
</dbReference>
<reference evidence="13" key="1">
    <citation type="submission" date="2019-05" db="EMBL/GenBank/DDBJ databases">
        <title>Candidatus Nanohalobium constans, a novel model system to study the DPANN nano-sized archaea: genomic and physiological characterization of a nanoarchaeon co-cultured with its chitinotrophic host.</title>
        <authorList>
            <person name="La Cono V."/>
            <person name="Arcadi E."/>
            <person name="Crisafi F."/>
            <person name="Denaro R."/>
            <person name="La Spada G."/>
            <person name="Messina E."/>
            <person name="Smedile F."/>
            <person name="Toshchakov S.V."/>
            <person name="Shevchenko M.A."/>
            <person name="Golyshin P.N."/>
            <person name="Golyshina O.V."/>
            <person name="Ferrer M."/>
            <person name="Rohde M."/>
            <person name="Mushegian A."/>
            <person name="Sorokin D.Y."/>
            <person name="Giuliano L."/>
            <person name="Yakimov M.M."/>
        </authorList>
    </citation>
    <scope>NUCLEOTIDE SEQUENCE [LARGE SCALE GENOMIC DNA]</scope>
    <source>
        <strain evidence="13">LC1Nh</strain>
    </source>
</reference>
<dbReference type="InterPro" id="IPR017476">
    <property type="entry name" value="UDP-Glc/GDP-Man"/>
</dbReference>
<evidence type="ECO:0000256" key="5">
    <source>
        <dbReference type="ARBA" id="ARBA00023027"/>
    </source>
</evidence>
<feature type="binding site" evidence="10">
    <location>
        <position position="86"/>
    </location>
    <ligand>
        <name>NAD(+)</name>
        <dbReference type="ChEBI" id="CHEBI:57540"/>
    </ligand>
</feature>
<dbReference type="GO" id="GO:0051287">
    <property type="term" value="F:NAD binding"/>
    <property type="evidence" value="ECO:0007669"/>
    <property type="project" value="InterPro"/>
</dbReference>
<dbReference type="KEGG" id="ncon:LC1Nh_1189"/>
<dbReference type="PIRSF" id="PIRSF000124">
    <property type="entry name" value="UDPglc_GDPman_dh"/>
    <property type="match status" value="1"/>
</dbReference>
<dbReference type="Pfam" id="PF03721">
    <property type="entry name" value="UDPG_MGDP_dh_N"/>
    <property type="match status" value="1"/>
</dbReference>
<feature type="binding site" evidence="10">
    <location>
        <position position="333"/>
    </location>
    <ligand>
        <name>NAD(+)</name>
        <dbReference type="ChEBI" id="CHEBI:57540"/>
    </ligand>
</feature>
<evidence type="ECO:0000256" key="7">
    <source>
        <dbReference type="PIRNR" id="PIRNR000124"/>
    </source>
</evidence>
<dbReference type="GO" id="GO:0006065">
    <property type="term" value="P:UDP-glucuronate biosynthetic process"/>
    <property type="evidence" value="ECO:0007669"/>
    <property type="project" value="UniProtKB-UniPathway"/>
</dbReference>
<dbReference type="InterPro" id="IPR001732">
    <property type="entry name" value="UDP-Glc/GDP-Man_DH_N"/>
</dbReference>
<feature type="binding site" evidence="10">
    <location>
        <position position="161"/>
    </location>
    <ligand>
        <name>NAD(+)</name>
        <dbReference type="ChEBI" id="CHEBI:57540"/>
    </ligand>
</feature>
<feature type="domain" description="UDP-glucose/GDP-mannose dehydrogenase C-terminal" evidence="11">
    <location>
        <begin position="319"/>
        <end position="418"/>
    </location>
</feature>
<keyword evidence="5 7" id="KW-0520">NAD</keyword>
<dbReference type="Pfam" id="PF03720">
    <property type="entry name" value="UDPG_MGDP_dh_C"/>
    <property type="match status" value="1"/>
</dbReference>
<feature type="binding site" evidence="10">
    <location>
        <position position="269"/>
    </location>
    <ligand>
        <name>NAD(+)</name>
        <dbReference type="ChEBI" id="CHEBI:57540"/>
    </ligand>
</feature>
<feature type="binding site" evidence="9">
    <location>
        <begin position="255"/>
        <end position="259"/>
    </location>
    <ligand>
        <name>substrate</name>
    </ligand>
</feature>
<feature type="binding site" evidence="10">
    <location>
        <position position="35"/>
    </location>
    <ligand>
        <name>NAD(+)</name>
        <dbReference type="ChEBI" id="CHEBI:57540"/>
    </ligand>
</feature>
<dbReference type="Gene3D" id="1.20.5.100">
    <property type="entry name" value="Cytochrome c1, transmembrane anchor, C-terminal"/>
    <property type="match status" value="1"/>
</dbReference>
<dbReference type="InterPro" id="IPR014027">
    <property type="entry name" value="UDP-Glc/GDP-Man_DH_C"/>
</dbReference>
<dbReference type="SUPFAM" id="SSF48179">
    <property type="entry name" value="6-phosphogluconate dehydrogenase C-terminal domain-like"/>
    <property type="match status" value="1"/>
</dbReference>
<dbReference type="PANTHER" id="PTHR43750">
    <property type="entry name" value="UDP-GLUCOSE 6-DEHYDROGENASE TUAD"/>
    <property type="match status" value="1"/>
</dbReference>
<dbReference type="GeneID" id="42365587"/>
<organism evidence="12 13">
    <name type="scientific">Candidatus Nanohalobium constans</name>
    <dbReference type="NCBI Taxonomy" id="2565781"/>
    <lineage>
        <taxon>Archaea</taxon>
        <taxon>Candidatus Nanohalarchaeota</taxon>
        <taxon>Candidatus Nanohalobia</taxon>
        <taxon>Candidatus Nanohalobiales</taxon>
        <taxon>Candidatus Nanohalobiaceae</taxon>
        <taxon>Candidatus Nanohalobium</taxon>
    </lineage>
</organism>
<dbReference type="GO" id="GO:0003979">
    <property type="term" value="F:UDP-glucose 6-dehydrogenase activity"/>
    <property type="evidence" value="ECO:0007669"/>
    <property type="project" value="UniProtKB-EC"/>
</dbReference>
<evidence type="ECO:0000256" key="2">
    <source>
        <dbReference type="ARBA" id="ARBA00006601"/>
    </source>
</evidence>
<keyword evidence="4 7" id="KW-0560">Oxidoreductase</keyword>
<dbReference type="InterPro" id="IPR014026">
    <property type="entry name" value="UDP-Glc/GDP-Man_DH_dimer"/>
</dbReference>
<evidence type="ECO:0000256" key="10">
    <source>
        <dbReference type="PIRSR" id="PIRSR500134-3"/>
    </source>
</evidence>
<dbReference type="EC" id="1.1.1.22" evidence="3 7"/>
<feature type="binding site" evidence="9">
    <location>
        <position position="326"/>
    </location>
    <ligand>
        <name>substrate</name>
    </ligand>
</feature>
<dbReference type="Proteomes" id="UP000377803">
    <property type="component" value="Chromosome"/>
</dbReference>
<feature type="binding site" evidence="9">
    <location>
        <position position="210"/>
    </location>
    <ligand>
        <name>substrate</name>
    </ligand>
</feature>
<feature type="binding site" evidence="10">
    <location>
        <position position="124"/>
    </location>
    <ligand>
        <name>NAD(+)</name>
        <dbReference type="ChEBI" id="CHEBI:57540"/>
    </ligand>
</feature>
<comment type="pathway">
    <text evidence="1">Nucleotide-sugar biosynthesis; UDP-alpha-D-glucuronate biosynthesis; UDP-alpha-D-glucuronate from UDP-alpha-D-glucose: step 1/1.</text>
</comment>
<sequence length="431" mass="47327">MHISVVGTGYVGLPAGTGLASRGNQVTCIDIDEEKVEKINNGDCPIYEEDLPELLEEMVSQGKLSATTNTAEAVADSDITFLAVGTPMNNDGSINLEYIKQAAEDAAEGIKEKDGYHVFVVKSTVVPTTTEEEIIPILEVVSGKKAGEDFGVCMNPEFLREGTALNDFLEPDRIVIGELDEKSGDTLEKVYSEFDAPIMRTSLKAAELIKYASNSLLATKISFINEIGNLCKELGIDVYEVADGVGMDHRVKRDFLDSGAGFGGSCFPKDVRALASFMEDQGEEPRILEDTISVNEDQKTKLVEQLEDHYPDLSGKKIAVLGLSFKPGTDDIRQSPAIDIISELKELGAQIKAYDPKAIENMKEKHPDVEYTSSYEEALEDTDAGLIVTDWDEFNAIDRGDLQTMNKALLLEGRRMSYDVDEENREGITWP</sequence>
<feature type="binding site" evidence="10">
    <location>
        <position position="30"/>
    </location>
    <ligand>
        <name>NAD(+)</name>
        <dbReference type="ChEBI" id="CHEBI:57540"/>
    </ligand>
</feature>
<evidence type="ECO:0000313" key="12">
    <source>
        <dbReference type="EMBL" id="QGA81055.1"/>
    </source>
</evidence>
<dbReference type="Gene3D" id="3.40.50.720">
    <property type="entry name" value="NAD(P)-binding Rossmann-like Domain"/>
    <property type="match status" value="2"/>
</dbReference>
<dbReference type="InterPro" id="IPR036291">
    <property type="entry name" value="NAD(P)-bd_dom_sf"/>
</dbReference>
<dbReference type="InterPro" id="IPR008927">
    <property type="entry name" value="6-PGluconate_DH-like_C_sf"/>
</dbReference>
<gene>
    <name evidence="12" type="primary">ugd</name>
    <name evidence="12" type="ORF">LC1Nh_1189</name>
</gene>
<dbReference type="PIRSF" id="PIRSF500134">
    <property type="entry name" value="UDPglc_DH_bac"/>
    <property type="match status" value="1"/>
</dbReference>
<dbReference type="Pfam" id="PF00984">
    <property type="entry name" value="UDPG_MGDP_dh"/>
    <property type="match status" value="1"/>
</dbReference>
<evidence type="ECO:0000256" key="4">
    <source>
        <dbReference type="ARBA" id="ARBA00023002"/>
    </source>
</evidence>
<evidence type="ECO:0000256" key="8">
    <source>
        <dbReference type="PIRSR" id="PIRSR500134-1"/>
    </source>
</evidence>
<dbReference type="GO" id="GO:0000271">
    <property type="term" value="P:polysaccharide biosynthetic process"/>
    <property type="evidence" value="ECO:0007669"/>
    <property type="project" value="InterPro"/>
</dbReference>
<dbReference type="RefSeq" id="WP_153550802.1">
    <property type="nucleotide sequence ID" value="NZ_CP040089.1"/>
</dbReference>
<accession>A0A5Q0UJB9</accession>
<keyword evidence="13" id="KW-1185">Reference proteome</keyword>
<feature type="active site" description="Nucleophile" evidence="8">
    <location>
        <position position="266"/>
    </location>
</feature>
<evidence type="ECO:0000256" key="6">
    <source>
        <dbReference type="ARBA" id="ARBA00047473"/>
    </source>
</evidence>
<feature type="binding site" evidence="9">
    <location>
        <position position="263"/>
    </location>
    <ligand>
        <name>substrate</name>
    </ligand>
</feature>
<dbReference type="SUPFAM" id="SSF51735">
    <property type="entry name" value="NAD(P)-binding Rossmann-fold domains"/>
    <property type="match status" value="1"/>
</dbReference>
<dbReference type="SUPFAM" id="SSF52413">
    <property type="entry name" value="UDP-glucose/GDP-mannose dehydrogenase C-terminal domain"/>
    <property type="match status" value="1"/>
</dbReference>
<dbReference type="SMART" id="SM00984">
    <property type="entry name" value="UDPG_MGDP_dh_C"/>
    <property type="match status" value="1"/>
</dbReference>
<evidence type="ECO:0000256" key="1">
    <source>
        <dbReference type="ARBA" id="ARBA00004701"/>
    </source>
</evidence>
<dbReference type="AlphaFoldDB" id="A0A5Q0UJB9"/>
<protein>
    <recommendedName>
        <fullName evidence="3 7">UDP-glucose 6-dehydrogenase</fullName>
        <ecNumber evidence="3 7">1.1.1.22</ecNumber>
    </recommendedName>
</protein>
<dbReference type="PANTHER" id="PTHR43750:SF3">
    <property type="entry name" value="UDP-GLUCOSE 6-DEHYDROGENASE TUAD"/>
    <property type="match status" value="1"/>
</dbReference>
<dbReference type="UniPathway" id="UPA00038">
    <property type="reaction ID" value="UER00491"/>
</dbReference>
<dbReference type="OrthoDB" id="59839at2157"/>
<proteinExistence type="inferred from homology"/>
<comment type="catalytic activity">
    <reaction evidence="6 7">
        <text>UDP-alpha-D-glucose + 2 NAD(+) + H2O = UDP-alpha-D-glucuronate + 2 NADH + 3 H(+)</text>
        <dbReference type="Rhea" id="RHEA:23596"/>
        <dbReference type="ChEBI" id="CHEBI:15377"/>
        <dbReference type="ChEBI" id="CHEBI:15378"/>
        <dbReference type="ChEBI" id="CHEBI:57540"/>
        <dbReference type="ChEBI" id="CHEBI:57945"/>
        <dbReference type="ChEBI" id="CHEBI:58052"/>
        <dbReference type="ChEBI" id="CHEBI:58885"/>
        <dbReference type="EC" id="1.1.1.22"/>
    </reaction>
</comment>
<dbReference type="EMBL" id="CP040089">
    <property type="protein sequence ID" value="QGA81055.1"/>
    <property type="molecule type" value="Genomic_DNA"/>
</dbReference>
<dbReference type="InterPro" id="IPR036220">
    <property type="entry name" value="UDP-Glc/GDP-Man_DH_C_sf"/>
</dbReference>
<evidence type="ECO:0000256" key="9">
    <source>
        <dbReference type="PIRSR" id="PIRSR500134-2"/>
    </source>
</evidence>